<sequence>MFTCKIPTAHRSLKLSANVPFRMHFHTLVRWWQQKKRVLPPGVDLRAFLCKLCLQKYVILQDKLIIEGVHLRENMIYHVQARMIPSGDYFRGFWSDWSPSSQFQTPKGDATILCSFLRRIRSVVWPSIPNPKNTLVQGYKPKKGPPVSFNPEAFIDNNIHLIDRVEDTRAVPDILERLGGCEFRGHGSSERYPEAVPRSSNSSVGESQPMLQSKSRGDKEGLEGDKLSHSLGIPGTPGSSGRSKEAYVTMSSFYKTQ</sequence>
<name>A0A8C9WEY7_SCLFO</name>
<reference evidence="2" key="3">
    <citation type="submission" date="2025-09" db="UniProtKB">
        <authorList>
            <consortium name="Ensembl"/>
        </authorList>
    </citation>
    <scope>IDENTIFICATION</scope>
</reference>
<feature type="region of interest" description="Disordered" evidence="1">
    <location>
        <begin position="186"/>
        <end position="257"/>
    </location>
</feature>
<dbReference type="PANTHER" id="PTHR23037">
    <property type="entry name" value="CYTOKINE RECEPTOR"/>
    <property type="match status" value="1"/>
</dbReference>
<gene>
    <name evidence="2" type="primary">il7r</name>
</gene>
<organism evidence="2 3">
    <name type="scientific">Scleropages formosus</name>
    <name type="common">Asian bonytongue</name>
    <name type="synonym">Osteoglossum formosum</name>
    <dbReference type="NCBI Taxonomy" id="113540"/>
    <lineage>
        <taxon>Eukaryota</taxon>
        <taxon>Metazoa</taxon>
        <taxon>Chordata</taxon>
        <taxon>Craniata</taxon>
        <taxon>Vertebrata</taxon>
        <taxon>Euteleostomi</taxon>
        <taxon>Actinopterygii</taxon>
        <taxon>Neopterygii</taxon>
        <taxon>Teleostei</taxon>
        <taxon>Osteoglossocephala</taxon>
        <taxon>Osteoglossomorpha</taxon>
        <taxon>Osteoglossiformes</taxon>
        <taxon>Osteoglossidae</taxon>
        <taxon>Scleropages</taxon>
    </lineage>
</organism>
<keyword evidence="3" id="KW-1185">Reference proteome</keyword>
<dbReference type="GO" id="GO:0009897">
    <property type="term" value="C:external side of plasma membrane"/>
    <property type="evidence" value="ECO:0007669"/>
    <property type="project" value="TreeGrafter"/>
</dbReference>
<dbReference type="InterPro" id="IPR013783">
    <property type="entry name" value="Ig-like_fold"/>
</dbReference>
<dbReference type="GO" id="GO:0004896">
    <property type="term" value="F:cytokine receptor activity"/>
    <property type="evidence" value="ECO:0007669"/>
    <property type="project" value="TreeGrafter"/>
</dbReference>
<evidence type="ECO:0000256" key="1">
    <source>
        <dbReference type="SAM" id="MobiDB-lite"/>
    </source>
</evidence>
<dbReference type="GO" id="GO:0030097">
    <property type="term" value="P:hemopoiesis"/>
    <property type="evidence" value="ECO:0007669"/>
    <property type="project" value="TreeGrafter"/>
</dbReference>
<proteinExistence type="predicted"/>
<dbReference type="GO" id="GO:0046427">
    <property type="term" value="P:positive regulation of receptor signaling pathway via JAK-STAT"/>
    <property type="evidence" value="ECO:0007669"/>
    <property type="project" value="TreeGrafter"/>
</dbReference>
<accession>A0A8C9WEY7</accession>
<dbReference type="GeneTree" id="ENSGT00510000048500"/>
<reference evidence="2" key="2">
    <citation type="submission" date="2025-08" db="UniProtKB">
        <authorList>
            <consortium name="Ensembl"/>
        </authorList>
    </citation>
    <scope>IDENTIFICATION</scope>
</reference>
<feature type="compositionally biased region" description="Basic and acidic residues" evidence="1">
    <location>
        <begin position="215"/>
        <end position="228"/>
    </location>
</feature>
<protein>
    <submittedName>
        <fullName evidence="2">Uncharacterized protein</fullName>
    </submittedName>
</protein>
<dbReference type="Ensembl" id="ENSSFOT00015042221.1">
    <property type="protein sequence ID" value="ENSSFOP00015075341.1"/>
    <property type="gene ID" value="ENSSFOG00015024724.1"/>
</dbReference>
<reference evidence="2 3" key="1">
    <citation type="submission" date="2019-04" db="EMBL/GenBank/DDBJ databases">
        <authorList>
            <consortium name="Wellcome Sanger Institute Data Sharing"/>
        </authorList>
    </citation>
    <scope>NUCLEOTIDE SEQUENCE [LARGE SCALE GENOMIC DNA]</scope>
</reference>
<evidence type="ECO:0000313" key="2">
    <source>
        <dbReference type="Ensembl" id="ENSSFOP00015075341.1"/>
    </source>
</evidence>
<evidence type="ECO:0000313" key="3">
    <source>
        <dbReference type="Proteomes" id="UP000694397"/>
    </source>
</evidence>
<feature type="compositionally biased region" description="Polar residues" evidence="1">
    <location>
        <begin position="198"/>
        <end position="214"/>
    </location>
</feature>
<dbReference type="PANTHER" id="PTHR23037:SF27">
    <property type="entry name" value="INTERLEUKIN-7 RECEPTOR SUBUNIT ALPHA"/>
    <property type="match status" value="1"/>
</dbReference>
<dbReference type="Proteomes" id="UP000694397">
    <property type="component" value="Chromosome 6"/>
</dbReference>
<dbReference type="AlphaFoldDB" id="A0A8C9WEY7"/>
<dbReference type="Gene3D" id="2.60.40.10">
    <property type="entry name" value="Immunoglobulins"/>
    <property type="match status" value="1"/>
</dbReference>